<evidence type="ECO:0000256" key="5">
    <source>
        <dbReference type="ARBA" id="ARBA00023128"/>
    </source>
</evidence>
<dbReference type="GO" id="GO:0032543">
    <property type="term" value="P:mitochondrial translation"/>
    <property type="evidence" value="ECO:0007669"/>
    <property type="project" value="InterPro"/>
</dbReference>
<accession>A0A3B3RYC2</accession>
<proteinExistence type="inferred from homology"/>
<evidence type="ECO:0000313" key="11">
    <source>
        <dbReference type="Proteomes" id="UP000261540"/>
    </source>
</evidence>
<keyword evidence="5" id="KW-0496">Mitochondrion</keyword>
<dbReference type="GeneTree" id="ENSGT00390000005763"/>
<evidence type="ECO:0000256" key="6">
    <source>
        <dbReference type="ARBA" id="ARBA00023274"/>
    </source>
</evidence>
<evidence type="ECO:0000313" key="10">
    <source>
        <dbReference type="Ensembl" id="ENSPKIP00000023464.1"/>
    </source>
</evidence>
<dbReference type="STRING" id="1676925.ENSPKIP00000023464"/>
<reference evidence="10" key="2">
    <citation type="submission" date="2025-09" db="UniProtKB">
        <authorList>
            <consortium name="Ensembl"/>
        </authorList>
    </citation>
    <scope>IDENTIFICATION</scope>
</reference>
<evidence type="ECO:0000256" key="8">
    <source>
        <dbReference type="ARBA" id="ARBA00035425"/>
    </source>
</evidence>
<evidence type="ECO:0000256" key="2">
    <source>
        <dbReference type="ARBA" id="ARBA00007232"/>
    </source>
</evidence>
<feature type="compositionally biased region" description="Basic and acidic residues" evidence="9">
    <location>
        <begin position="99"/>
        <end position="119"/>
    </location>
</feature>
<evidence type="ECO:0000256" key="1">
    <source>
        <dbReference type="ARBA" id="ARBA00004173"/>
    </source>
</evidence>
<dbReference type="GO" id="GO:0005762">
    <property type="term" value="C:mitochondrial large ribosomal subunit"/>
    <property type="evidence" value="ECO:0007669"/>
    <property type="project" value="InterPro"/>
</dbReference>
<keyword evidence="4" id="KW-0689">Ribosomal protein</keyword>
<evidence type="ECO:0000256" key="7">
    <source>
        <dbReference type="ARBA" id="ARBA00035181"/>
    </source>
</evidence>
<organism evidence="10 11">
    <name type="scientific">Paramormyrops kingsleyae</name>
    <dbReference type="NCBI Taxonomy" id="1676925"/>
    <lineage>
        <taxon>Eukaryota</taxon>
        <taxon>Metazoa</taxon>
        <taxon>Chordata</taxon>
        <taxon>Craniata</taxon>
        <taxon>Vertebrata</taxon>
        <taxon>Euteleostomi</taxon>
        <taxon>Actinopterygii</taxon>
        <taxon>Neopterygii</taxon>
        <taxon>Teleostei</taxon>
        <taxon>Osteoglossocephala</taxon>
        <taxon>Osteoglossomorpha</taxon>
        <taxon>Osteoglossiformes</taxon>
        <taxon>Mormyridae</taxon>
        <taxon>Paramormyrops</taxon>
    </lineage>
</organism>
<dbReference type="AlphaFoldDB" id="A0A3B3RYC2"/>
<reference evidence="10" key="1">
    <citation type="submission" date="2025-08" db="UniProtKB">
        <authorList>
            <consortium name="Ensembl"/>
        </authorList>
    </citation>
    <scope>IDENTIFICATION</scope>
</reference>
<name>A0A3B3RYC2_9TELE</name>
<evidence type="ECO:0000256" key="9">
    <source>
        <dbReference type="SAM" id="MobiDB-lite"/>
    </source>
</evidence>
<evidence type="ECO:0000256" key="4">
    <source>
        <dbReference type="ARBA" id="ARBA00022980"/>
    </source>
</evidence>
<dbReference type="PANTHER" id="PTHR34090">
    <property type="entry name" value="39S RIBOSOMAL PROTEIN L52, MITOCHONDRIAL"/>
    <property type="match status" value="1"/>
</dbReference>
<feature type="region of interest" description="Disordered" evidence="9">
    <location>
        <begin position="99"/>
        <end position="129"/>
    </location>
</feature>
<evidence type="ECO:0000256" key="3">
    <source>
        <dbReference type="ARBA" id="ARBA00022946"/>
    </source>
</evidence>
<comment type="similarity">
    <text evidence="2">Belongs to the mitochondrion-specific ribosomal protein mL52 family.</text>
</comment>
<dbReference type="Pfam" id="PF18699">
    <property type="entry name" value="MRPL52"/>
    <property type="match status" value="1"/>
</dbReference>
<protein>
    <recommendedName>
        <fullName evidence="7">Large ribosomal subunit protein mL52</fullName>
    </recommendedName>
    <alternativeName>
        <fullName evidence="8">39S ribosomal protein L52, mitochondrial</fullName>
    </alternativeName>
</protein>
<keyword evidence="11" id="KW-1185">Reference proteome</keyword>
<keyword evidence="6" id="KW-0687">Ribonucleoprotein</keyword>
<comment type="subcellular location">
    <subcellularLocation>
        <location evidence="1">Mitochondrion</location>
    </subcellularLocation>
</comment>
<sequence>MDKRLEVGWLEIYILAKYAGAFRLSPRFFSLTAGTPAGSKWRLEHGLARSGSEYGPLTDLPDWSYADGRPAPAMKGQVRRQRERAEFAKRVVDLSEEMDRGMQRWKQEKEDAQAMEEKKKSLRLKPKGRLLLETKKSRDAFCLKSLGCEDKHKDVQPSLTEKRQRKIQQKSMWHIQGK</sequence>
<dbReference type="Ensembl" id="ENSPKIT00000004150.1">
    <property type="protein sequence ID" value="ENSPKIP00000023464.1"/>
    <property type="gene ID" value="ENSPKIG00000007085.1"/>
</dbReference>
<dbReference type="Proteomes" id="UP000261540">
    <property type="component" value="Unplaced"/>
</dbReference>
<keyword evidence="3" id="KW-0809">Transit peptide</keyword>
<dbReference type="InterPro" id="IPR034596">
    <property type="entry name" value="Ribosomal_mL52"/>
</dbReference>
<dbReference type="GO" id="GO:0003735">
    <property type="term" value="F:structural constituent of ribosome"/>
    <property type="evidence" value="ECO:0007669"/>
    <property type="project" value="InterPro"/>
</dbReference>
<dbReference type="PANTHER" id="PTHR34090:SF1">
    <property type="entry name" value="LARGE RIBOSOMAL SUBUNIT PROTEIN ML52"/>
    <property type="match status" value="1"/>
</dbReference>
<feature type="region of interest" description="Disordered" evidence="9">
    <location>
        <begin position="152"/>
        <end position="178"/>
    </location>
</feature>